<accession>A0A0F9U374</accession>
<name>A0A0F9U374_9ZZZZ</name>
<dbReference type="InterPro" id="IPR029062">
    <property type="entry name" value="Class_I_gatase-like"/>
</dbReference>
<sequence length="540" mass="61693">MEKIKQYLNYIALVLIFLSLVSLRIWPYKKTIALLLGLLGVAALAAYIILNLSVLKQSFKRKSFIYSGNLIFIVILVLAILVLINYFFSRHHHRFDFTEAKIHSLSDQSIKVLENLKDEVNVLCFFREGNISQAKMENLLKIYNYHSKKIKYEFIDPDKNPGMIKRYDVTQDGTTILEIGDKESRITSSDEEDITNAIIKISREKKKVLYFLEGHGEASIEISEEGGYTLAKEELEKLAYEVKKLTLALSDTFPQDCALLVIPGAKKDLLPNELETIRNYISEGGRVFLMVDPETAPGLKSFLTEYGIQLEDDLIVDTVSRLMGGDYFMPIVSEYEYHEITSEFRYATFFPYARSVSVAEEKPEGISVNILAKTSTNSWSERQLTDSEVTFNKDKDKEGPISLAAVVTVEPKEEEKEEPKEEKETEEEEKDKKETEAKEEKQTEEAEETKQEGRLAVFGDSDFATNRYFNFSGNGNFFLNTVNWLTEEADLISIQLKTSSPRTIHMTATQGRILFFVSLIILPLIVLITGISVWVRRRSL</sequence>
<keyword evidence="2" id="KW-1133">Transmembrane helix</keyword>
<feature type="transmembrane region" description="Helical" evidence="2">
    <location>
        <begin position="32"/>
        <end position="52"/>
    </location>
</feature>
<dbReference type="AlphaFoldDB" id="A0A0F9U374"/>
<dbReference type="Pfam" id="PF23357">
    <property type="entry name" value="DUF7088"/>
    <property type="match status" value="1"/>
</dbReference>
<feature type="transmembrane region" description="Helical" evidence="2">
    <location>
        <begin position="64"/>
        <end position="88"/>
    </location>
</feature>
<dbReference type="SUPFAM" id="SSF52317">
    <property type="entry name" value="Class I glutamine amidotransferase-like"/>
    <property type="match status" value="1"/>
</dbReference>
<evidence type="ECO:0000256" key="1">
    <source>
        <dbReference type="SAM" id="MobiDB-lite"/>
    </source>
</evidence>
<evidence type="ECO:0000259" key="4">
    <source>
        <dbReference type="Pfam" id="PF23357"/>
    </source>
</evidence>
<reference evidence="5" key="1">
    <citation type="journal article" date="2015" name="Nature">
        <title>Complex archaea that bridge the gap between prokaryotes and eukaryotes.</title>
        <authorList>
            <person name="Spang A."/>
            <person name="Saw J.H."/>
            <person name="Jorgensen S.L."/>
            <person name="Zaremba-Niedzwiedzka K."/>
            <person name="Martijn J."/>
            <person name="Lind A.E."/>
            <person name="van Eijk R."/>
            <person name="Schleper C."/>
            <person name="Guy L."/>
            <person name="Ettema T.J."/>
        </authorList>
    </citation>
    <scope>NUCLEOTIDE SEQUENCE</scope>
</reference>
<feature type="compositionally biased region" description="Basic and acidic residues" evidence="1">
    <location>
        <begin position="410"/>
        <end position="423"/>
    </location>
</feature>
<gene>
    <name evidence="5" type="ORF">LCGC14_0656500</name>
</gene>
<feature type="domain" description="DUF7088" evidence="4">
    <location>
        <begin position="99"/>
        <end position="163"/>
    </location>
</feature>
<dbReference type="InterPro" id="IPR019196">
    <property type="entry name" value="ABC_transp_unknown"/>
</dbReference>
<organism evidence="5">
    <name type="scientific">marine sediment metagenome</name>
    <dbReference type="NCBI Taxonomy" id="412755"/>
    <lineage>
        <taxon>unclassified sequences</taxon>
        <taxon>metagenomes</taxon>
        <taxon>ecological metagenomes</taxon>
    </lineage>
</organism>
<keyword evidence="2" id="KW-0472">Membrane</keyword>
<evidence type="ECO:0000313" key="5">
    <source>
        <dbReference type="EMBL" id="KKN48088.1"/>
    </source>
</evidence>
<feature type="transmembrane region" description="Helical" evidence="2">
    <location>
        <begin position="7"/>
        <end position="26"/>
    </location>
</feature>
<evidence type="ECO:0000259" key="3">
    <source>
        <dbReference type="Pfam" id="PF09822"/>
    </source>
</evidence>
<comment type="caution">
    <text evidence="5">The sequence shown here is derived from an EMBL/GenBank/DDBJ whole genome shotgun (WGS) entry which is preliminary data.</text>
</comment>
<protein>
    <submittedName>
        <fullName evidence="5">Uncharacterized protein</fullName>
    </submittedName>
</protein>
<keyword evidence="2" id="KW-0812">Transmembrane</keyword>
<dbReference type="InterPro" id="IPR055396">
    <property type="entry name" value="DUF7088"/>
</dbReference>
<feature type="transmembrane region" description="Helical" evidence="2">
    <location>
        <begin position="513"/>
        <end position="535"/>
    </location>
</feature>
<feature type="compositionally biased region" description="Basic and acidic residues" evidence="1">
    <location>
        <begin position="430"/>
        <end position="453"/>
    </location>
</feature>
<dbReference type="Pfam" id="PF09822">
    <property type="entry name" value="ABC_transp_aux"/>
    <property type="match status" value="1"/>
</dbReference>
<feature type="domain" description="ABC-type uncharacterised transport system" evidence="3">
    <location>
        <begin position="206"/>
        <end position="480"/>
    </location>
</feature>
<dbReference type="EMBL" id="LAZR01001240">
    <property type="protein sequence ID" value="KKN48088.1"/>
    <property type="molecule type" value="Genomic_DNA"/>
</dbReference>
<feature type="region of interest" description="Disordered" evidence="1">
    <location>
        <begin position="402"/>
        <end position="453"/>
    </location>
</feature>
<evidence type="ECO:0000256" key="2">
    <source>
        <dbReference type="SAM" id="Phobius"/>
    </source>
</evidence>
<proteinExistence type="predicted"/>